<dbReference type="DNASU" id="1440763"/>
<keyword evidence="2" id="KW-0489">Methyltransferase</keyword>
<evidence type="ECO:0000313" key="6">
    <source>
        <dbReference type="Proteomes" id="UP000001017"/>
    </source>
</evidence>
<evidence type="ECO:0000256" key="3">
    <source>
        <dbReference type="ARBA" id="ARBA00022679"/>
    </source>
</evidence>
<evidence type="ECO:0000313" key="5">
    <source>
        <dbReference type="EMBL" id="BAB59389.1"/>
    </source>
</evidence>
<sequence length="252" mass="28655">MKSSDRLFTGRSENYSKFRPSYPVGIVKMLTDKYGLKKEMVIADIGCGTGILARMFLENGNKVYCIDPNGEMLKFAKDELSSFGNAIIVRGSAENTGLEDHSVNVISAGQSFHWFDTDKAKVEFRRILTAPYMVVLIWNDRDIDDGFTAEYEKIVSAYGKNYQGTGSTGLPPDTIPQFFNWAYDYYQYQNYQELDLEGLKGRYLSTFYSITQEYPKFQAAMKALETAFNAFSVDGKVRIRYITKVFVGKLNP</sequence>
<dbReference type="Proteomes" id="UP000001017">
    <property type="component" value="Chromosome"/>
</dbReference>
<dbReference type="Pfam" id="PF08241">
    <property type="entry name" value="Methyltransf_11"/>
    <property type="match status" value="1"/>
</dbReference>
<keyword evidence="6" id="KW-1185">Reference proteome</keyword>
<name>Q97C58_THEVO</name>
<protein>
    <recommendedName>
        <fullName evidence="4">Methyltransferase type 11 domain-containing protein</fullName>
    </recommendedName>
</protein>
<proteinExistence type="inferred from homology"/>
<dbReference type="PANTHER" id="PTHR44942:SF4">
    <property type="entry name" value="METHYLTRANSFERASE TYPE 11 DOMAIN-CONTAINING PROTEIN"/>
    <property type="match status" value="1"/>
</dbReference>
<dbReference type="AlphaFoldDB" id="Q97C58"/>
<reference evidence="5 6" key="2">
    <citation type="journal article" date="2000" name="Proc. Natl. Acad. Sci. U.S.A.">
        <title>Archaeal adaptation to higher temperatures revealed by genomic sequence of Thermoplasma volcanium.</title>
        <authorList>
            <person name="Kawashima T."/>
            <person name="Amano N."/>
            <person name="Koike H."/>
            <person name="Makino S."/>
            <person name="Higuchi S."/>
            <person name="Kawashima-Ohya Y."/>
            <person name="Watanabe K."/>
            <person name="Yamazaki M."/>
            <person name="Kanehori K."/>
            <person name="Kawamoto T."/>
            <person name="Nunoshiba T."/>
            <person name="Yamamoto Y."/>
            <person name="Aramaki H."/>
            <person name="Makino K."/>
            <person name="Suzuki M."/>
        </authorList>
    </citation>
    <scope>NUCLEOTIDE SEQUENCE [LARGE SCALE GENOMIC DNA]</scope>
    <source>
        <strain evidence="6">ATCC 51530 / DSM 4299 / JCM 9571 / NBRC 15438 / GSS1</strain>
    </source>
</reference>
<reference evidence="5 6" key="1">
    <citation type="journal article" date="1999" name="Proc. Jpn. Acad.">
        <title>Determination of the complete genomic DNA sequence of Thermoplasma volvanium GSS1.</title>
        <authorList>
            <person name="Kawashima T."/>
            <person name="Yamamoto Y."/>
            <person name="Aramaki H."/>
            <person name="Nunoshiba T."/>
            <person name="Kawamoto T."/>
            <person name="Watanabe K."/>
            <person name="Yamazaki M."/>
            <person name="Kanehori K."/>
            <person name="Amano N."/>
            <person name="Ohya Y."/>
            <person name="Makino K."/>
            <person name="Suzuki M."/>
        </authorList>
    </citation>
    <scope>NUCLEOTIDE SEQUENCE [LARGE SCALE GENOMIC DNA]</scope>
    <source>
        <strain evidence="6">ATCC 51530 / DSM 4299 / JCM 9571 / NBRC 15438 / GSS1</strain>
    </source>
</reference>
<dbReference type="KEGG" id="tvo:TVG0260458"/>
<dbReference type="GO" id="GO:0032259">
    <property type="term" value="P:methylation"/>
    <property type="evidence" value="ECO:0007669"/>
    <property type="project" value="UniProtKB-KW"/>
</dbReference>
<dbReference type="GO" id="GO:0008757">
    <property type="term" value="F:S-adenosylmethionine-dependent methyltransferase activity"/>
    <property type="evidence" value="ECO:0007669"/>
    <property type="project" value="InterPro"/>
</dbReference>
<comment type="similarity">
    <text evidence="1">Belongs to the methyltransferase superfamily.</text>
</comment>
<dbReference type="eggNOG" id="arCOG02702">
    <property type="taxonomic scope" value="Archaea"/>
</dbReference>
<dbReference type="Gene3D" id="3.40.50.150">
    <property type="entry name" value="Vaccinia Virus protein VP39"/>
    <property type="match status" value="1"/>
</dbReference>
<dbReference type="PhylomeDB" id="Q97C58"/>
<dbReference type="InterPro" id="IPR013216">
    <property type="entry name" value="Methyltransf_11"/>
</dbReference>
<dbReference type="PANTHER" id="PTHR44942">
    <property type="entry name" value="METHYLTRANSF_11 DOMAIN-CONTAINING PROTEIN"/>
    <property type="match status" value="1"/>
</dbReference>
<feature type="domain" description="Methyltransferase type 11" evidence="4">
    <location>
        <begin position="44"/>
        <end position="128"/>
    </location>
</feature>
<organism evidence="5 6">
    <name type="scientific">Thermoplasma volcanium (strain ATCC 51530 / DSM 4299 / JCM 9571 / NBRC 15438 / GSS1)</name>
    <dbReference type="NCBI Taxonomy" id="273116"/>
    <lineage>
        <taxon>Archaea</taxon>
        <taxon>Methanobacteriati</taxon>
        <taxon>Thermoplasmatota</taxon>
        <taxon>Thermoplasmata</taxon>
        <taxon>Thermoplasmatales</taxon>
        <taxon>Thermoplasmataceae</taxon>
        <taxon>Thermoplasma</taxon>
    </lineage>
</organism>
<dbReference type="HOGENOM" id="CLU_049344_3_3_2"/>
<dbReference type="InterPro" id="IPR051052">
    <property type="entry name" value="Diverse_substrate_MTase"/>
</dbReference>
<accession>Q97C58</accession>
<evidence type="ECO:0000256" key="2">
    <source>
        <dbReference type="ARBA" id="ARBA00022603"/>
    </source>
</evidence>
<gene>
    <name evidence="5" type="ORF">TVG0260458</name>
</gene>
<dbReference type="PaxDb" id="273116-14324461"/>
<dbReference type="STRING" id="273116.gene:9381018"/>
<keyword evidence="3" id="KW-0808">Transferase</keyword>
<evidence type="ECO:0000256" key="1">
    <source>
        <dbReference type="ARBA" id="ARBA00008361"/>
    </source>
</evidence>
<dbReference type="GeneID" id="1440763"/>
<dbReference type="CDD" id="cd02440">
    <property type="entry name" value="AdoMet_MTases"/>
    <property type="match status" value="1"/>
</dbReference>
<dbReference type="SUPFAM" id="SSF53335">
    <property type="entry name" value="S-adenosyl-L-methionine-dependent methyltransferases"/>
    <property type="match status" value="1"/>
</dbReference>
<dbReference type="OrthoDB" id="147504at2157"/>
<evidence type="ECO:0000259" key="4">
    <source>
        <dbReference type="Pfam" id="PF08241"/>
    </source>
</evidence>
<dbReference type="EMBL" id="BA000011">
    <property type="protein sequence ID" value="BAB59389.1"/>
    <property type="molecule type" value="Genomic_DNA"/>
</dbReference>
<dbReference type="InterPro" id="IPR029063">
    <property type="entry name" value="SAM-dependent_MTases_sf"/>
</dbReference>
<dbReference type="RefSeq" id="WP_010916505.1">
    <property type="nucleotide sequence ID" value="NC_002689.2"/>
</dbReference>